<dbReference type="InterPro" id="IPR000435">
    <property type="entry name" value="Tektins"/>
</dbReference>
<sequence>MHQKGLATVEFRSANYTPSEWAKYNKEKCDVALTDRKLSKEISQQSRDLIQTTGAITDRLQCDSTKLLKERVHDILFWKTELEREIRDTINETDLLFNEKRRLENALLESEIPFLICTENLNTRDQRSGIDKVADDVDKEIIREHACDPEMWAKAAHEVIVQGERERKASAELRTLINNLLTETSRDLRYHHDLVCRAFERNIDQMIAAKIEFGNQLKKTVDEIVEQEKNIERLKEAVRAKDDPLKLVQTRLHLRGFRPNLDLCNDQAMGCLINEVELLTQSLDQLLHQLTLAENKLKDLQDMQVSLEKELDLKRETIYLEKFRCLPRRSAYPSALRLQGYP</sequence>
<dbReference type="InterPro" id="IPR048256">
    <property type="entry name" value="Tektin-like"/>
</dbReference>
<gene>
    <name evidence="6" type="ORF">D915_005101</name>
</gene>
<evidence type="ECO:0000256" key="5">
    <source>
        <dbReference type="SAM" id="Coils"/>
    </source>
</evidence>
<dbReference type="PANTHER" id="PTHR19960:SF12">
    <property type="entry name" value="TEKTIN-4"/>
    <property type="match status" value="1"/>
</dbReference>
<dbReference type="GO" id="GO:0060294">
    <property type="term" value="P:cilium movement involved in cell motility"/>
    <property type="evidence" value="ECO:0007669"/>
    <property type="project" value="UniProtKB-UniRule"/>
</dbReference>
<dbReference type="GO" id="GO:0060271">
    <property type="term" value="P:cilium assembly"/>
    <property type="evidence" value="ECO:0007669"/>
    <property type="project" value="UniProtKB-UniRule"/>
</dbReference>
<keyword evidence="7" id="KW-1185">Reference proteome</keyword>
<reference evidence="6" key="1">
    <citation type="submission" date="2019-03" db="EMBL/GenBank/DDBJ databases">
        <title>Improved annotation for the trematode Fasciola hepatica.</title>
        <authorList>
            <person name="Choi Y.-J."/>
            <person name="Martin J."/>
            <person name="Mitreva M."/>
        </authorList>
    </citation>
    <scope>NUCLEOTIDE SEQUENCE [LARGE SCALE GENOMIC DNA]</scope>
</reference>
<comment type="subcellular location">
    <subcellularLocation>
        <location evidence="4">Cytoplasm</location>
        <location evidence="4">Cytoskeleton</location>
        <location evidence="4">Cilium axoneme</location>
    </subcellularLocation>
</comment>
<comment type="caution">
    <text evidence="6">The sequence shown here is derived from an EMBL/GenBank/DDBJ whole genome shotgun (WGS) entry which is preliminary data.</text>
</comment>
<keyword evidence="4" id="KW-0282">Flagellum</keyword>
<dbReference type="Pfam" id="PF03148">
    <property type="entry name" value="Tektin"/>
    <property type="match status" value="1"/>
</dbReference>
<dbReference type="GO" id="GO:0005930">
    <property type="term" value="C:axoneme"/>
    <property type="evidence" value="ECO:0007669"/>
    <property type="project" value="UniProtKB-SubCell"/>
</dbReference>
<protein>
    <recommendedName>
        <fullName evidence="4">Tektin</fullName>
    </recommendedName>
</protein>
<dbReference type="GO" id="GO:0005634">
    <property type="term" value="C:nucleus"/>
    <property type="evidence" value="ECO:0007669"/>
    <property type="project" value="TreeGrafter"/>
</dbReference>
<proteinExistence type="inferred from homology"/>
<dbReference type="GO" id="GO:0015630">
    <property type="term" value="C:microtubule cytoskeleton"/>
    <property type="evidence" value="ECO:0007669"/>
    <property type="project" value="UniProtKB-UniRule"/>
</dbReference>
<keyword evidence="4" id="KW-0969">Cilium</keyword>
<evidence type="ECO:0000313" key="6">
    <source>
        <dbReference type="EMBL" id="THD24182.1"/>
    </source>
</evidence>
<keyword evidence="3 5" id="KW-0175">Coiled coil</keyword>
<evidence type="ECO:0000313" key="7">
    <source>
        <dbReference type="Proteomes" id="UP000230066"/>
    </source>
</evidence>
<dbReference type="AlphaFoldDB" id="A0A4E0RYV0"/>
<comment type="similarity">
    <text evidence="1 4">Belongs to the tektin family.</text>
</comment>
<dbReference type="PANTHER" id="PTHR19960">
    <property type="entry name" value="TEKTIN"/>
    <property type="match status" value="1"/>
</dbReference>
<evidence type="ECO:0000256" key="1">
    <source>
        <dbReference type="ARBA" id="ARBA00007209"/>
    </source>
</evidence>
<name>A0A4E0RYV0_FASHE</name>
<accession>A0A4E0RYV0</accession>
<feature type="coiled-coil region" evidence="5">
    <location>
        <begin position="276"/>
        <end position="317"/>
    </location>
</feature>
<evidence type="ECO:0000256" key="3">
    <source>
        <dbReference type="ARBA" id="ARBA00023054"/>
    </source>
</evidence>
<keyword evidence="4" id="KW-0966">Cell projection</keyword>
<dbReference type="Proteomes" id="UP000230066">
    <property type="component" value="Unassembled WGS sequence"/>
</dbReference>
<organism evidence="6 7">
    <name type="scientific">Fasciola hepatica</name>
    <name type="common">Liver fluke</name>
    <dbReference type="NCBI Taxonomy" id="6192"/>
    <lineage>
        <taxon>Eukaryota</taxon>
        <taxon>Metazoa</taxon>
        <taxon>Spiralia</taxon>
        <taxon>Lophotrochozoa</taxon>
        <taxon>Platyhelminthes</taxon>
        <taxon>Trematoda</taxon>
        <taxon>Digenea</taxon>
        <taxon>Plagiorchiida</taxon>
        <taxon>Echinostomata</taxon>
        <taxon>Echinostomatoidea</taxon>
        <taxon>Fasciolidae</taxon>
        <taxon>Fasciola</taxon>
    </lineage>
</organism>
<evidence type="ECO:0000256" key="2">
    <source>
        <dbReference type="ARBA" id="ARBA00022490"/>
    </source>
</evidence>
<keyword evidence="2" id="KW-0963">Cytoplasm</keyword>
<dbReference type="PRINTS" id="PR00511">
    <property type="entry name" value="TEKTIN"/>
</dbReference>
<dbReference type="EMBL" id="JXXN02001738">
    <property type="protein sequence ID" value="THD24182.1"/>
    <property type="molecule type" value="Genomic_DNA"/>
</dbReference>
<evidence type="ECO:0000256" key="4">
    <source>
        <dbReference type="RuleBase" id="RU367040"/>
    </source>
</evidence>